<evidence type="ECO:0000259" key="2">
    <source>
        <dbReference type="Pfam" id="PF00551"/>
    </source>
</evidence>
<keyword evidence="4" id="KW-1185">Reference proteome</keyword>
<reference evidence="4" key="1">
    <citation type="submission" date="2016-10" db="EMBL/GenBank/DDBJ databases">
        <authorList>
            <person name="Varghese N."/>
            <person name="Submissions S."/>
        </authorList>
    </citation>
    <scope>NUCLEOTIDE SEQUENCE [LARGE SCALE GENOMIC DNA]</scope>
    <source>
        <strain evidence="4">DSM 6150</strain>
    </source>
</reference>
<dbReference type="Pfam" id="PF00551">
    <property type="entry name" value="Formyl_trans_N"/>
    <property type="match status" value="1"/>
</dbReference>
<feature type="compositionally biased region" description="Polar residues" evidence="1">
    <location>
        <begin position="149"/>
        <end position="159"/>
    </location>
</feature>
<gene>
    <name evidence="3" type="ORF">SAMN05660284_00205</name>
</gene>
<evidence type="ECO:0000313" key="4">
    <source>
        <dbReference type="Proteomes" id="UP000242869"/>
    </source>
</evidence>
<dbReference type="Gene3D" id="3.40.50.12230">
    <property type="match status" value="1"/>
</dbReference>
<name>A0A1I4VB15_9NEIS</name>
<evidence type="ECO:0000256" key="1">
    <source>
        <dbReference type="SAM" id="MobiDB-lite"/>
    </source>
</evidence>
<accession>A0A1I4VB15</accession>
<dbReference type="InterPro" id="IPR036477">
    <property type="entry name" value="Formyl_transf_N_sf"/>
</dbReference>
<organism evidence="3 4">
    <name type="scientific">Formivibrio citricus</name>
    <dbReference type="NCBI Taxonomy" id="83765"/>
    <lineage>
        <taxon>Bacteria</taxon>
        <taxon>Pseudomonadati</taxon>
        <taxon>Pseudomonadota</taxon>
        <taxon>Betaproteobacteria</taxon>
        <taxon>Neisseriales</taxon>
        <taxon>Chitinibacteraceae</taxon>
        <taxon>Formivibrio</taxon>
    </lineage>
</organism>
<dbReference type="RefSeq" id="WP_091189863.1">
    <property type="nucleotide sequence ID" value="NZ_FOVE01000001.1"/>
</dbReference>
<dbReference type="SUPFAM" id="SSF50486">
    <property type="entry name" value="FMT C-terminal domain-like"/>
    <property type="match status" value="1"/>
</dbReference>
<keyword evidence="3" id="KW-0808">Transferase</keyword>
<dbReference type="AlphaFoldDB" id="A0A1I4VB15"/>
<evidence type="ECO:0000313" key="3">
    <source>
        <dbReference type="EMBL" id="SFM98391.1"/>
    </source>
</evidence>
<dbReference type="EMBL" id="FOVE01000001">
    <property type="protein sequence ID" value="SFM98391.1"/>
    <property type="molecule type" value="Genomic_DNA"/>
</dbReference>
<sequence length="215" mass="24884">MHRYQVDVLCTDPRHPVRPLLESWRARQAAHDIAILGHSSQLRGGDFLFLVSCQEIIRAEIRNRYRYALVLHASPLPQGRGMSPHIWQVLEGKREITLTMLNAEDALDSGDIWVQQVFCLEGHELADEINAKLFDCEIALMDWALENCESSSPRTQSGEGSFYRRRTPEDSRIDPEKSLADQFNLLRVADPERYPAFFDWQGHRYHIVLKKAEEK</sequence>
<dbReference type="STRING" id="83765.SAMN05660284_00205"/>
<dbReference type="GO" id="GO:0016740">
    <property type="term" value="F:transferase activity"/>
    <property type="evidence" value="ECO:0007669"/>
    <property type="project" value="UniProtKB-KW"/>
</dbReference>
<dbReference type="InterPro" id="IPR011034">
    <property type="entry name" value="Formyl_transferase-like_C_sf"/>
</dbReference>
<feature type="region of interest" description="Disordered" evidence="1">
    <location>
        <begin position="149"/>
        <end position="174"/>
    </location>
</feature>
<feature type="domain" description="Formyl transferase N-terminal" evidence="2">
    <location>
        <begin position="37"/>
        <end position="140"/>
    </location>
</feature>
<dbReference type="OrthoDB" id="9802815at2"/>
<proteinExistence type="predicted"/>
<dbReference type="Proteomes" id="UP000242869">
    <property type="component" value="Unassembled WGS sequence"/>
</dbReference>
<protein>
    <submittedName>
        <fullName evidence="3">Methionyl-tRNA formyltransferase</fullName>
    </submittedName>
</protein>
<dbReference type="InterPro" id="IPR002376">
    <property type="entry name" value="Formyl_transf_N"/>
</dbReference>
<dbReference type="SUPFAM" id="SSF53328">
    <property type="entry name" value="Formyltransferase"/>
    <property type="match status" value="1"/>
</dbReference>